<protein>
    <submittedName>
        <fullName evidence="1">Uncharacterized protein</fullName>
    </submittedName>
</protein>
<keyword evidence="2" id="KW-1185">Reference proteome</keyword>
<dbReference type="RefSeq" id="WP_202245073.1">
    <property type="nucleotide sequence ID" value="NZ_JAESIY010000007.1"/>
</dbReference>
<dbReference type="Proteomes" id="UP000659388">
    <property type="component" value="Unassembled WGS sequence"/>
</dbReference>
<proteinExistence type="predicted"/>
<sequence length="180" mass="20709">MTHLYENQYIGAFIYTLGVEGGKEGKFPASINLIQQTPLDKKIGDLFGNWNGRNFFWSISSKGHFICYGKESIRKDTVELIFRNYVSLAGHISDPDTINNVFGLEAFIFKMIKSQIGMNQYQMIQYLKVLDRITTGASDFSGLIVRSICYIIYIMLNRELSNLLSQYFPRHHTFHSISIN</sequence>
<gene>
    <name evidence="1" type="ORF">JL102_14195</name>
</gene>
<organism evidence="1 2">
    <name type="scientific">Fulvivirga sediminis</name>
    <dbReference type="NCBI Taxonomy" id="2803949"/>
    <lineage>
        <taxon>Bacteria</taxon>
        <taxon>Pseudomonadati</taxon>
        <taxon>Bacteroidota</taxon>
        <taxon>Cytophagia</taxon>
        <taxon>Cytophagales</taxon>
        <taxon>Fulvivirgaceae</taxon>
        <taxon>Fulvivirga</taxon>
    </lineage>
</organism>
<evidence type="ECO:0000313" key="2">
    <source>
        <dbReference type="Proteomes" id="UP000659388"/>
    </source>
</evidence>
<reference evidence="1" key="1">
    <citation type="submission" date="2021-01" db="EMBL/GenBank/DDBJ databases">
        <title>Fulvivirga kasyanovii gen. nov., sp nov., a novel member of the phylum Bacteroidetes isolated from seawater in a mussel farm.</title>
        <authorList>
            <person name="Zhao L.-H."/>
            <person name="Wang Z.-J."/>
        </authorList>
    </citation>
    <scope>NUCLEOTIDE SEQUENCE</scope>
    <source>
        <strain evidence="1">2943</strain>
    </source>
</reference>
<dbReference type="AlphaFoldDB" id="A0A937JZD2"/>
<evidence type="ECO:0000313" key="1">
    <source>
        <dbReference type="EMBL" id="MBL3657293.1"/>
    </source>
</evidence>
<accession>A0A937JZD2</accession>
<dbReference type="EMBL" id="JAESIY010000007">
    <property type="protein sequence ID" value="MBL3657293.1"/>
    <property type="molecule type" value="Genomic_DNA"/>
</dbReference>
<name>A0A937JZD2_9BACT</name>
<comment type="caution">
    <text evidence="1">The sequence shown here is derived from an EMBL/GenBank/DDBJ whole genome shotgun (WGS) entry which is preliminary data.</text>
</comment>